<evidence type="ECO:0000256" key="3">
    <source>
        <dbReference type="RuleBase" id="RU364030"/>
    </source>
</evidence>
<dbReference type="InterPro" id="IPR036126">
    <property type="entry name" value="TBCA_sf"/>
</dbReference>
<evidence type="ECO:0000256" key="1">
    <source>
        <dbReference type="ARBA" id="ARBA00006806"/>
    </source>
</evidence>
<dbReference type="PANTHER" id="PTHR21500:SF0">
    <property type="entry name" value="TUBULIN-SPECIFIC CHAPERONE A"/>
    <property type="match status" value="1"/>
</dbReference>
<name>A0A0F7STP5_PHARH</name>
<accession>A0A0F7STP5</accession>
<comment type="subcellular location">
    <subcellularLocation>
        <location evidence="3">Cytoplasm</location>
        <location evidence="3">Cytoskeleton</location>
    </subcellularLocation>
</comment>
<dbReference type="AlphaFoldDB" id="A0A0F7STP5"/>
<keyword evidence="3" id="KW-0493">Microtubule</keyword>
<dbReference type="SUPFAM" id="SSF46988">
    <property type="entry name" value="Tubulin chaperone cofactor A"/>
    <property type="match status" value="1"/>
</dbReference>
<reference evidence="4" key="1">
    <citation type="submission" date="2014-08" db="EMBL/GenBank/DDBJ databases">
        <authorList>
            <person name="Sharma Rahul"/>
            <person name="Thines Marco"/>
        </authorList>
    </citation>
    <scope>NUCLEOTIDE SEQUENCE</scope>
</reference>
<dbReference type="Gene3D" id="1.20.58.90">
    <property type="match status" value="1"/>
</dbReference>
<protein>
    <recommendedName>
        <fullName evidence="3">Tubulin-specific chaperone A</fullName>
    </recommendedName>
</protein>
<dbReference type="GO" id="GO:0007021">
    <property type="term" value="P:tubulin complex assembly"/>
    <property type="evidence" value="ECO:0007669"/>
    <property type="project" value="UniProtKB-UniRule"/>
</dbReference>
<dbReference type="GO" id="GO:0048487">
    <property type="term" value="F:beta-tubulin binding"/>
    <property type="evidence" value="ECO:0007669"/>
    <property type="project" value="InterPro"/>
</dbReference>
<proteinExistence type="inferred from homology"/>
<keyword evidence="3" id="KW-0206">Cytoskeleton</keyword>
<dbReference type="GO" id="GO:0005829">
    <property type="term" value="C:cytosol"/>
    <property type="evidence" value="ECO:0007669"/>
    <property type="project" value="TreeGrafter"/>
</dbReference>
<dbReference type="Pfam" id="PF02970">
    <property type="entry name" value="TBCA"/>
    <property type="match status" value="1"/>
</dbReference>
<evidence type="ECO:0000256" key="2">
    <source>
        <dbReference type="ARBA" id="ARBA00023186"/>
    </source>
</evidence>
<dbReference type="GO" id="GO:0007023">
    <property type="term" value="P:post-chaperonin tubulin folding pathway"/>
    <property type="evidence" value="ECO:0007669"/>
    <property type="project" value="UniProtKB-UniRule"/>
</dbReference>
<dbReference type="PANTHER" id="PTHR21500">
    <property type="entry name" value="TUBULIN-SPECIFIC CHAPERONE A"/>
    <property type="match status" value="1"/>
</dbReference>
<sequence>MVKPLKPLTMRKARADSLAKKAQTHRPTNHNVCRVRGDYFESGYGISTMSAEEIKAAKRQLAIKGGVLKRLANEFKSYQKETEDQRAVVERLAAKEGADEWDVQNSRKVLGDCEQMIEPSKKRALEALQQLKDVIAVSESEPELVQSEEYSKALSIIETASPLLV</sequence>
<dbReference type="GO" id="GO:0005874">
    <property type="term" value="C:microtubule"/>
    <property type="evidence" value="ECO:0007669"/>
    <property type="project" value="UniProtKB-KW"/>
</dbReference>
<evidence type="ECO:0000313" key="4">
    <source>
        <dbReference type="EMBL" id="CED83950.1"/>
    </source>
</evidence>
<keyword evidence="3" id="KW-0963">Cytoplasm</keyword>
<keyword evidence="2 3" id="KW-0143">Chaperone</keyword>
<dbReference type="InterPro" id="IPR004226">
    <property type="entry name" value="TBCA"/>
</dbReference>
<comment type="subunit">
    <text evidence="3">Supercomplex made of cofactors A to E. Cofactors A and D function by capturing and stabilizing tubulin in a quasi-native conformation. Cofactor E binds to the cofactor D-tubulin complex; interaction with cofactor C then causes the release of tubulin polypeptides that are committed to the native state.</text>
</comment>
<dbReference type="EMBL" id="LN483157">
    <property type="protein sequence ID" value="CED83950.1"/>
    <property type="molecule type" value="Genomic_DNA"/>
</dbReference>
<organism evidence="4">
    <name type="scientific">Phaffia rhodozyma</name>
    <name type="common">Yeast</name>
    <name type="synonym">Xanthophyllomyces dendrorhous</name>
    <dbReference type="NCBI Taxonomy" id="264483"/>
    <lineage>
        <taxon>Eukaryota</taxon>
        <taxon>Fungi</taxon>
        <taxon>Dikarya</taxon>
        <taxon>Basidiomycota</taxon>
        <taxon>Agaricomycotina</taxon>
        <taxon>Tremellomycetes</taxon>
        <taxon>Cystofilobasidiales</taxon>
        <taxon>Mrakiaceae</taxon>
        <taxon>Phaffia</taxon>
    </lineage>
</organism>
<comment type="similarity">
    <text evidence="1 3">Belongs to the TBCA family.</text>
</comment>